<dbReference type="RefSeq" id="WP_376831479.1">
    <property type="nucleotide sequence ID" value="NZ_JBHLWR010000006.1"/>
</dbReference>
<evidence type="ECO:0008006" key="6">
    <source>
        <dbReference type="Google" id="ProtNLM"/>
    </source>
</evidence>
<feature type="transmembrane region" description="Helical" evidence="3">
    <location>
        <begin position="112"/>
        <end position="134"/>
    </location>
</feature>
<keyword evidence="3" id="KW-0812">Transmembrane</keyword>
<evidence type="ECO:0000313" key="4">
    <source>
        <dbReference type="EMBL" id="MFC3266024.1"/>
    </source>
</evidence>
<organism evidence="4 5">
    <name type="scientific">Camelimonas abortus</name>
    <dbReference type="NCBI Taxonomy" id="1017184"/>
    <lineage>
        <taxon>Bacteria</taxon>
        <taxon>Pseudomonadati</taxon>
        <taxon>Pseudomonadota</taxon>
        <taxon>Alphaproteobacteria</taxon>
        <taxon>Hyphomicrobiales</taxon>
        <taxon>Chelatococcaceae</taxon>
        <taxon>Camelimonas</taxon>
    </lineage>
</organism>
<accession>A0ABV7LER2</accession>
<keyword evidence="3" id="KW-1133">Transmembrane helix</keyword>
<feature type="compositionally biased region" description="Low complexity" evidence="2">
    <location>
        <begin position="19"/>
        <end position="53"/>
    </location>
</feature>
<feature type="region of interest" description="Disordered" evidence="2">
    <location>
        <begin position="1"/>
        <end position="53"/>
    </location>
</feature>
<dbReference type="Proteomes" id="UP001595536">
    <property type="component" value="Unassembled WGS sequence"/>
</dbReference>
<comment type="caution">
    <text evidence="4">The sequence shown here is derived from an EMBL/GenBank/DDBJ whole genome shotgun (WGS) entry which is preliminary data.</text>
</comment>
<evidence type="ECO:0000256" key="2">
    <source>
        <dbReference type="SAM" id="MobiDB-lite"/>
    </source>
</evidence>
<evidence type="ECO:0000313" key="5">
    <source>
        <dbReference type="Proteomes" id="UP001595536"/>
    </source>
</evidence>
<keyword evidence="3" id="KW-0472">Membrane</keyword>
<evidence type="ECO:0000256" key="3">
    <source>
        <dbReference type="SAM" id="Phobius"/>
    </source>
</evidence>
<name>A0ABV7LER2_9HYPH</name>
<sequence length="141" mass="14269">MTREEESMGASATNRVEPEAPAIPAGSAAATKPDGAAVPAAASGPSPAPAASAEQLARIEDKLARIEEKLARSEAQILRMEDRVEHFSAAAAGLASQEAVDRANARLRLLPGFPSLIVAAILAGVIAAALIALVQRAGLAA</sequence>
<feature type="coiled-coil region" evidence="1">
    <location>
        <begin position="56"/>
        <end position="83"/>
    </location>
</feature>
<keyword evidence="1" id="KW-0175">Coiled coil</keyword>
<reference evidence="5" key="1">
    <citation type="journal article" date="2019" name="Int. J. Syst. Evol. Microbiol.">
        <title>The Global Catalogue of Microorganisms (GCM) 10K type strain sequencing project: providing services to taxonomists for standard genome sequencing and annotation.</title>
        <authorList>
            <consortium name="The Broad Institute Genomics Platform"/>
            <consortium name="The Broad Institute Genome Sequencing Center for Infectious Disease"/>
            <person name="Wu L."/>
            <person name="Ma J."/>
        </authorList>
    </citation>
    <scope>NUCLEOTIDE SEQUENCE [LARGE SCALE GENOMIC DNA]</scope>
    <source>
        <strain evidence="5">CCM 7941</strain>
    </source>
</reference>
<protein>
    <recommendedName>
        <fullName evidence="6">DUF3618 domain-containing protein</fullName>
    </recommendedName>
</protein>
<gene>
    <name evidence="4" type="ORF">ACFOEX_06635</name>
</gene>
<proteinExistence type="predicted"/>
<evidence type="ECO:0000256" key="1">
    <source>
        <dbReference type="SAM" id="Coils"/>
    </source>
</evidence>
<dbReference type="EMBL" id="JBHRUV010000029">
    <property type="protein sequence ID" value="MFC3266024.1"/>
    <property type="molecule type" value="Genomic_DNA"/>
</dbReference>
<keyword evidence="5" id="KW-1185">Reference proteome</keyword>